<dbReference type="GO" id="GO:0006303">
    <property type="term" value="P:double-strand break repair via nonhomologous end joining"/>
    <property type="evidence" value="ECO:0007669"/>
    <property type="project" value="InterPro"/>
</dbReference>
<dbReference type="InterPro" id="IPR047087">
    <property type="entry name" value="KU70_core_dom"/>
</dbReference>
<evidence type="ECO:0000256" key="3">
    <source>
        <dbReference type="ARBA" id="ARBA00005240"/>
    </source>
</evidence>
<evidence type="ECO:0000256" key="4">
    <source>
        <dbReference type="ARBA" id="ARBA00021796"/>
    </source>
</evidence>
<dbReference type="GO" id="GO:0003690">
    <property type="term" value="F:double-stranded DNA binding"/>
    <property type="evidence" value="ECO:0007669"/>
    <property type="project" value="TreeGrafter"/>
</dbReference>
<protein>
    <recommendedName>
        <fullName evidence="4">ATP-dependent DNA helicase II subunit 1</fullName>
    </recommendedName>
    <alternativeName>
        <fullName evidence="15">ATP-dependent DNA helicase II subunit Ku70</fullName>
    </alternativeName>
</protein>
<evidence type="ECO:0000256" key="7">
    <source>
        <dbReference type="ARBA" id="ARBA00022801"/>
    </source>
</evidence>
<keyword evidence="13" id="KW-0234">DNA repair</keyword>
<dbReference type="AlphaFoldDB" id="A0A077WS96"/>
<evidence type="ECO:0000256" key="1">
    <source>
        <dbReference type="ARBA" id="ARBA00004123"/>
    </source>
</evidence>
<evidence type="ECO:0000256" key="2">
    <source>
        <dbReference type="ARBA" id="ARBA00004574"/>
    </source>
</evidence>
<evidence type="ECO:0000256" key="9">
    <source>
        <dbReference type="ARBA" id="ARBA00022840"/>
    </source>
</evidence>
<keyword evidence="6" id="KW-0227">DNA damage</keyword>
<dbReference type="GO" id="GO:0016787">
    <property type="term" value="F:hydrolase activity"/>
    <property type="evidence" value="ECO:0007669"/>
    <property type="project" value="UniProtKB-KW"/>
</dbReference>
<organism evidence="18">
    <name type="scientific">Lichtheimia ramosa</name>
    <dbReference type="NCBI Taxonomy" id="688394"/>
    <lineage>
        <taxon>Eukaryota</taxon>
        <taxon>Fungi</taxon>
        <taxon>Fungi incertae sedis</taxon>
        <taxon>Mucoromycota</taxon>
        <taxon>Mucoromycotina</taxon>
        <taxon>Mucoromycetes</taxon>
        <taxon>Mucorales</taxon>
        <taxon>Lichtheimiaceae</taxon>
        <taxon>Lichtheimia</taxon>
    </lineage>
</organism>
<dbReference type="CDD" id="cd00788">
    <property type="entry name" value="KU70"/>
    <property type="match status" value="1"/>
</dbReference>
<dbReference type="SMART" id="SM00559">
    <property type="entry name" value="Ku78"/>
    <property type="match status" value="1"/>
</dbReference>
<sequence>MHKPEPNGQIPIKVAFDCVKSVTMSKIFAGTSDRLGVLLYNTDKANNPAGHEHIYILQDLDVPDAPRVKEAEKYSSEGDADIGKTFGSTSKEYPFGNVFWTCSDIFNAGNATNQRGSRRVFLVTNQDNPHPNQSNLRQAAIRRAKEILSQEEGAESTQDEDVASQRVTGGVSNKLAELLDNVRRREPNKRTAFRIPFTIAPEIVIGVRGYNLVMAEKRSTPHKVTGAGERIEEVEAQVTYKCQDTQQVLLTTEIKSAFDYGGSQVIFSREEVEKMRSVKEKGITLLGFRRKEKQNDILNITHSTFIYPDESQYEGSHRTFTALLKAMLAKDKIGICAFTPRSNANTSIALMYPQAETFDENGAQDRPPGIHIIPMPYADDIRDLPITETPIATEEQVELASKAIFGGEHGGMEIKKRYDPDMFEDPALQLHYATLESIALDKPMVDHIIDTTKPNVDMIHKRIGQGLKELRERLAADTGVLEEDLRGQKRKASDSKPESSNSRQRRDSTSSKSIEDHYQEQSLDKCTVAMLKEWLERNGVKPKRIKGDIIAQVCDVLDKRQ</sequence>
<dbReference type="Gene3D" id="4.10.970.10">
    <property type="entry name" value="Ku70, bridge and pillars"/>
    <property type="match status" value="1"/>
</dbReference>
<keyword evidence="10" id="KW-0779">Telomere</keyword>
<evidence type="ECO:0000256" key="12">
    <source>
        <dbReference type="ARBA" id="ARBA00023172"/>
    </source>
</evidence>
<dbReference type="Pfam" id="PF03731">
    <property type="entry name" value="Ku_N"/>
    <property type="match status" value="1"/>
</dbReference>
<dbReference type="Pfam" id="PF03730">
    <property type="entry name" value="Ku_C"/>
    <property type="match status" value="1"/>
</dbReference>
<proteinExistence type="inferred from homology"/>
<dbReference type="GO" id="GO:0000723">
    <property type="term" value="P:telomere maintenance"/>
    <property type="evidence" value="ECO:0007669"/>
    <property type="project" value="InterPro"/>
</dbReference>
<dbReference type="PANTHER" id="PTHR12604">
    <property type="entry name" value="KU AUTOANTIGEN DNA HELICASE"/>
    <property type="match status" value="1"/>
</dbReference>
<evidence type="ECO:0000256" key="10">
    <source>
        <dbReference type="ARBA" id="ARBA00022895"/>
    </source>
</evidence>
<feature type="domain" description="Ku" evidence="17">
    <location>
        <begin position="246"/>
        <end position="392"/>
    </location>
</feature>
<keyword evidence="5" id="KW-0547">Nucleotide-binding</keyword>
<dbReference type="InterPro" id="IPR027388">
    <property type="entry name" value="Ku70_bridge/pillars_dom_sf"/>
</dbReference>
<evidence type="ECO:0000256" key="14">
    <source>
        <dbReference type="ARBA" id="ARBA00023242"/>
    </source>
</evidence>
<gene>
    <name evidence="18" type="ORF">LRAMOSA10887</name>
</gene>
<dbReference type="GO" id="GO:0042162">
    <property type="term" value="F:telomeric DNA binding"/>
    <property type="evidence" value="ECO:0007669"/>
    <property type="project" value="InterPro"/>
</dbReference>
<dbReference type="GO" id="GO:0003678">
    <property type="term" value="F:DNA helicase activity"/>
    <property type="evidence" value="ECO:0007669"/>
    <property type="project" value="InterPro"/>
</dbReference>
<keyword evidence="10" id="KW-0158">Chromosome</keyword>
<evidence type="ECO:0000256" key="11">
    <source>
        <dbReference type="ARBA" id="ARBA00023125"/>
    </source>
</evidence>
<dbReference type="GO" id="GO:0043564">
    <property type="term" value="C:Ku70:Ku80 complex"/>
    <property type="evidence" value="ECO:0007669"/>
    <property type="project" value="InterPro"/>
</dbReference>
<dbReference type="Pfam" id="PF02735">
    <property type="entry name" value="Ku"/>
    <property type="match status" value="1"/>
</dbReference>
<dbReference type="InterPro" id="IPR005160">
    <property type="entry name" value="Ku_C"/>
</dbReference>
<evidence type="ECO:0000256" key="15">
    <source>
        <dbReference type="ARBA" id="ARBA00031811"/>
    </source>
</evidence>
<dbReference type="GO" id="GO:0005524">
    <property type="term" value="F:ATP binding"/>
    <property type="evidence" value="ECO:0007669"/>
    <property type="project" value="UniProtKB-KW"/>
</dbReference>
<dbReference type="InterPro" id="IPR006165">
    <property type="entry name" value="Ku70"/>
</dbReference>
<dbReference type="SUPFAM" id="SSF100939">
    <property type="entry name" value="SPOC domain-like"/>
    <property type="match status" value="1"/>
</dbReference>
<dbReference type="OrthoDB" id="3249161at2759"/>
<keyword evidence="8" id="KW-0347">Helicase</keyword>
<evidence type="ECO:0000259" key="17">
    <source>
        <dbReference type="SMART" id="SM00559"/>
    </source>
</evidence>
<keyword evidence="9" id="KW-0067">ATP-binding</keyword>
<feature type="region of interest" description="Disordered" evidence="16">
    <location>
        <begin position="481"/>
        <end position="519"/>
    </location>
</feature>
<dbReference type="InterPro" id="IPR006164">
    <property type="entry name" value="DNA_bd_Ku70/Ku80"/>
</dbReference>
<keyword evidence="11" id="KW-0238">DNA-binding</keyword>
<dbReference type="EMBL" id="LK023333">
    <property type="protein sequence ID" value="CDS09527.1"/>
    <property type="molecule type" value="Genomic_DNA"/>
</dbReference>
<accession>A0A077WS96</accession>
<dbReference type="Gene3D" id="2.40.290.10">
    <property type="match status" value="1"/>
</dbReference>
<dbReference type="PIRSF" id="PIRSF003033">
    <property type="entry name" value="Ku70"/>
    <property type="match status" value="1"/>
</dbReference>
<feature type="compositionally biased region" description="Basic and acidic residues" evidence="16">
    <location>
        <begin position="483"/>
        <end position="497"/>
    </location>
</feature>
<name>A0A077WS96_9FUNG</name>
<dbReference type="InterPro" id="IPR036465">
    <property type="entry name" value="vWFA_dom_sf"/>
</dbReference>
<reference evidence="18" key="1">
    <citation type="journal article" date="2014" name="Genome Announc.">
        <title>De novo whole-genome sequence and genome annotation of Lichtheimia ramosa.</title>
        <authorList>
            <person name="Linde J."/>
            <person name="Schwartze V."/>
            <person name="Binder U."/>
            <person name="Lass-Florl C."/>
            <person name="Voigt K."/>
            <person name="Horn F."/>
        </authorList>
    </citation>
    <scope>NUCLEOTIDE SEQUENCE</scope>
    <source>
        <strain evidence="18">JMRC FSU:6197</strain>
    </source>
</reference>
<keyword evidence="14" id="KW-0539">Nucleus</keyword>
<dbReference type="GO" id="GO:0006310">
    <property type="term" value="P:DNA recombination"/>
    <property type="evidence" value="ECO:0007669"/>
    <property type="project" value="UniProtKB-KW"/>
</dbReference>
<keyword evidence="7" id="KW-0378">Hydrolase</keyword>
<dbReference type="InterPro" id="IPR005161">
    <property type="entry name" value="Ku_N"/>
</dbReference>
<dbReference type="Gene3D" id="1.10.1600.10">
    <property type="match status" value="1"/>
</dbReference>
<evidence type="ECO:0000313" key="18">
    <source>
        <dbReference type="EMBL" id="CDS09527.1"/>
    </source>
</evidence>
<comment type="subcellular location">
    <subcellularLocation>
        <location evidence="2">Chromosome</location>
        <location evidence="2">Telomere</location>
    </subcellularLocation>
    <subcellularLocation>
        <location evidence="1">Nucleus</location>
    </subcellularLocation>
</comment>
<dbReference type="NCBIfam" id="TIGR00578">
    <property type="entry name" value="ku70"/>
    <property type="match status" value="1"/>
</dbReference>
<evidence type="ECO:0000256" key="13">
    <source>
        <dbReference type="ARBA" id="ARBA00023204"/>
    </source>
</evidence>
<feature type="compositionally biased region" description="Basic and acidic residues" evidence="16">
    <location>
        <begin position="504"/>
        <end position="519"/>
    </location>
</feature>
<keyword evidence="12" id="KW-0233">DNA recombination</keyword>
<dbReference type="Gene3D" id="3.40.50.410">
    <property type="entry name" value="von Willebrand factor, type A domain"/>
    <property type="match status" value="1"/>
</dbReference>
<evidence type="ECO:0000256" key="6">
    <source>
        <dbReference type="ARBA" id="ARBA00022763"/>
    </source>
</evidence>
<dbReference type="GO" id="GO:0000781">
    <property type="term" value="C:chromosome, telomeric region"/>
    <property type="evidence" value="ECO:0007669"/>
    <property type="project" value="UniProtKB-SubCell"/>
</dbReference>
<dbReference type="GO" id="GO:0003684">
    <property type="term" value="F:damaged DNA binding"/>
    <property type="evidence" value="ECO:0007669"/>
    <property type="project" value="InterPro"/>
</dbReference>
<comment type="similarity">
    <text evidence="3">Belongs to the ku70 family.</text>
</comment>
<dbReference type="SUPFAM" id="SSF53300">
    <property type="entry name" value="vWA-like"/>
    <property type="match status" value="1"/>
</dbReference>
<evidence type="ECO:0000256" key="16">
    <source>
        <dbReference type="SAM" id="MobiDB-lite"/>
    </source>
</evidence>
<dbReference type="PANTHER" id="PTHR12604:SF2">
    <property type="entry name" value="X-RAY REPAIR CROSS-COMPLEMENTING PROTEIN 6"/>
    <property type="match status" value="1"/>
</dbReference>
<dbReference type="InterPro" id="IPR016194">
    <property type="entry name" value="SPOC-like_C_dom_sf"/>
</dbReference>
<evidence type="ECO:0000256" key="5">
    <source>
        <dbReference type="ARBA" id="ARBA00022741"/>
    </source>
</evidence>
<evidence type="ECO:0000256" key="8">
    <source>
        <dbReference type="ARBA" id="ARBA00022806"/>
    </source>
</evidence>